<dbReference type="PANTHER" id="PTHR47972:SF28">
    <property type="entry name" value="KINESIN-LIKE PROTEIN KLP-3"/>
    <property type="match status" value="1"/>
</dbReference>
<dbReference type="InterPro" id="IPR036961">
    <property type="entry name" value="Kinesin_motor_dom_sf"/>
</dbReference>
<proteinExistence type="inferred from homology"/>
<dbReference type="OrthoDB" id="3176171at2759"/>
<accession>A0A5J4WE40</accession>
<feature type="binding site" evidence="1">
    <location>
        <begin position="347"/>
        <end position="354"/>
    </location>
    <ligand>
        <name>ATP</name>
        <dbReference type="ChEBI" id="CHEBI:30616"/>
    </ligand>
</feature>
<keyword evidence="1" id="KW-0505">Motor protein</keyword>
<dbReference type="EMBL" id="SNRW01002318">
    <property type="protein sequence ID" value="KAA6393170.1"/>
    <property type="molecule type" value="Genomic_DNA"/>
</dbReference>
<comment type="caution">
    <text evidence="4">The sequence shown here is derived from an EMBL/GenBank/DDBJ whole genome shotgun (WGS) entry which is preliminary data.</text>
</comment>
<name>A0A5J4WE40_9EUKA</name>
<gene>
    <name evidence="4" type="ORF">EZS28_011301</name>
</gene>
<evidence type="ECO:0000256" key="1">
    <source>
        <dbReference type="PROSITE-ProRule" id="PRU00283"/>
    </source>
</evidence>
<dbReference type="SUPFAM" id="SSF52540">
    <property type="entry name" value="P-loop containing nucleoside triphosphate hydrolases"/>
    <property type="match status" value="1"/>
</dbReference>
<evidence type="ECO:0000313" key="5">
    <source>
        <dbReference type="Proteomes" id="UP000324800"/>
    </source>
</evidence>
<dbReference type="GO" id="GO:0005524">
    <property type="term" value="F:ATP binding"/>
    <property type="evidence" value="ECO:0007669"/>
    <property type="project" value="UniProtKB-UniRule"/>
</dbReference>
<comment type="similarity">
    <text evidence="1">Belongs to the TRAFAC class myosin-kinesin ATPase superfamily. Kinesin family.</text>
</comment>
<reference evidence="4 5" key="1">
    <citation type="submission" date="2019-03" db="EMBL/GenBank/DDBJ databases">
        <title>Single cell metagenomics reveals metabolic interactions within the superorganism composed of flagellate Streblomastix strix and complex community of Bacteroidetes bacteria on its surface.</title>
        <authorList>
            <person name="Treitli S.C."/>
            <person name="Kolisko M."/>
            <person name="Husnik F."/>
            <person name="Keeling P."/>
            <person name="Hampl V."/>
        </authorList>
    </citation>
    <scope>NUCLEOTIDE SEQUENCE [LARGE SCALE GENOMIC DNA]</scope>
    <source>
        <strain evidence="4">ST1C</strain>
    </source>
</reference>
<feature type="coiled-coil region" evidence="2">
    <location>
        <begin position="133"/>
        <end position="182"/>
    </location>
</feature>
<dbReference type="PROSITE" id="PS50067">
    <property type="entry name" value="KINESIN_MOTOR_2"/>
    <property type="match status" value="1"/>
</dbReference>
<sequence length="374" mass="42889">MKNKNTSDLIQRVENLEQEKFEAERAIERLNNEIQSWKVKAQQLAKDRDCAVESERRIRATVAKWEQATNHSANNAESNIPLINFELQDKYAGDYHNSSAFNPLQSDIDHEREIKSLKNEDLLSHSIRLQNEANFLRERNQTIAIKLKQLNEQAKSFFKTQMEQQNQLKNELADERRQQQSLLSVINQPSSPAVTEASRKLMNLIRQGIQGRNLANSMKLQVSTLQLLLGQEFQSRRKLHNELQRLRGNIRVLVRVRPMFVEADNKQQGNQIYEIQKENQIGKMEGNLVAQQQLQQQQQTGPSGIKGKYSFDRVFSDGSTQEEVYLEVQPLVTSFLDGFNVCIAAYGQTGTGKTYTMQGQGVQDIGQKINGKKD</sequence>
<dbReference type="GO" id="GO:0007018">
    <property type="term" value="P:microtubule-based movement"/>
    <property type="evidence" value="ECO:0007669"/>
    <property type="project" value="InterPro"/>
</dbReference>
<evidence type="ECO:0000256" key="2">
    <source>
        <dbReference type="SAM" id="Coils"/>
    </source>
</evidence>
<dbReference type="GO" id="GO:0015630">
    <property type="term" value="C:microtubule cytoskeleton"/>
    <property type="evidence" value="ECO:0007669"/>
    <property type="project" value="TreeGrafter"/>
</dbReference>
<organism evidence="4 5">
    <name type="scientific">Streblomastix strix</name>
    <dbReference type="NCBI Taxonomy" id="222440"/>
    <lineage>
        <taxon>Eukaryota</taxon>
        <taxon>Metamonada</taxon>
        <taxon>Preaxostyla</taxon>
        <taxon>Oxymonadida</taxon>
        <taxon>Streblomastigidae</taxon>
        <taxon>Streblomastix</taxon>
    </lineage>
</organism>
<dbReference type="GO" id="GO:0003777">
    <property type="term" value="F:microtubule motor activity"/>
    <property type="evidence" value="ECO:0007669"/>
    <property type="project" value="InterPro"/>
</dbReference>
<keyword evidence="1" id="KW-0547">Nucleotide-binding</keyword>
<dbReference type="InterPro" id="IPR031852">
    <property type="entry name" value="Vik1/Cik1_MT-bd"/>
</dbReference>
<feature type="coiled-coil region" evidence="2">
    <location>
        <begin position="6"/>
        <end position="47"/>
    </location>
</feature>
<feature type="non-terminal residue" evidence="4">
    <location>
        <position position="374"/>
    </location>
</feature>
<dbReference type="PANTHER" id="PTHR47972">
    <property type="entry name" value="KINESIN-LIKE PROTEIN KLP-3"/>
    <property type="match status" value="1"/>
</dbReference>
<evidence type="ECO:0000313" key="4">
    <source>
        <dbReference type="EMBL" id="KAA6393170.1"/>
    </source>
</evidence>
<dbReference type="InterPro" id="IPR027417">
    <property type="entry name" value="P-loop_NTPase"/>
</dbReference>
<dbReference type="Pfam" id="PF16796">
    <property type="entry name" value="Microtub_bd"/>
    <property type="match status" value="1"/>
</dbReference>
<dbReference type="Proteomes" id="UP000324800">
    <property type="component" value="Unassembled WGS sequence"/>
</dbReference>
<dbReference type="InterPro" id="IPR001752">
    <property type="entry name" value="Kinesin_motor_dom"/>
</dbReference>
<feature type="domain" description="Kinesin motor" evidence="3">
    <location>
        <begin position="249"/>
        <end position="374"/>
    </location>
</feature>
<dbReference type="Gene3D" id="3.40.850.10">
    <property type="entry name" value="Kinesin motor domain"/>
    <property type="match status" value="1"/>
</dbReference>
<keyword evidence="2" id="KW-0175">Coiled coil</keyword>
<keyword evidence="1" id="KW-0067">ATP-binding</keyword>
<dbReference type="AlphaFoldDB" id="A0A5J4WE40"/>
<evidence type="ECO:0000259" key="3">
    <source>
        <dbReference type="PROSITE" id="PS50067"/>
    </source>
</evidence>
<dbReference type="SMART" id="SM00129">
    <property type="entry name" value="KISc"/>
    <property type="match status" value="1"/>
</dbReference>
<protein>
    <submittedName>
        <fullName evidence="4">Putative kinesin 14-Ib protein</fullName>
    </submittedName>
</protein>
<dbReference type="InterPro" id="IPR027640">
    <property type="entry name" value="Kinesin-like_fam"/>
</dbReference>
<dbReference type="GO" id="GO:0008017">
    <property type="term" value="F:microtubule binding"/>
    <property type="evidence" value="ECO:0007669"/>
    <property type="project" value="InterPro"/>
</dbReference>